<dbReference type="EC" id="2.7.7.7" evidence="7"/>
<dbReference type="NCBIfam" id="NF002751">
    <property type="entry name" value="PRK02794.1"/>
    <property type="match status" value="1"/>
</dbReference>
<keyword evidence="7 10" id="KW-0548">Nucleotidyltransferase</keyword>
<comment type="function">
    <text evidence="5 7">Poorly processive, error-prone DNA polymerase involved in untargeted mutagenesis. Copies undamaged DNA at stalled replication forks, which arise in vivo from mismatched or misaligned primer ends. These misaligned primers can be extended by PolIV. Exhibits no 3'-5' exonuclease (proofreading) activity. May be involved in translesional synthesis, in conjunction with the beta clamp from PolIII.</text>
</comment>
<dbReference type="NCBIfam" id="NF002677">
    <property type="entry name" value="PRK02406.1"/>
    <property type="match status" value="1"/>
</dbReference>
<keyword evidence="7" id="KW-0238">DNA-binding</keyword>
<dbReference type="Pfam" id="PF00817">
    <property type="entry name" value="IMS"/>
    <property type="match status" value="1"/>
</dbReference>
<comment type="cofactor">
    <cofactor evidence="7">
        <name>Mg(2+)</name>
        <dbReference type="ChEBI" id="CHEBI:18420"/>
    </cofactor>
    <text evidence="7">Binds 2 magnesium ions per subunit.</text>
</comment>
<feature type="binding site" evidence="7">
    <location>
        <position position="44"/>
    </location>
    <ligand>
        <name>Mg(2+)</name>
        <dbReference type="ChEBI" id="CHEBI:18420"/>
    </ligand>
</feature>
<comment type="catalytic activity">
    <reaction evidence="6 7">
        <text>DNA(n) + a 2'-deoxyribonucleoside 5'-triphosphate = DNA(n+1) + diphosphate</text>
        <dbReference type="Rhea" id="RHEA:22508"/>
        <dbReference type="Rhea" id="RHEA-COMP:17339"/>
        <dbReference type="Rhea" id="RHEA-COMP:17340"/>
        <dbReference type="ChEBI" id="CHEBI:33019"/>
        <dbReference type="ChEBI" id="CHEBI:61560"/>
        <dbReference type="ChEBI" id="CHEBI:173112"/>
        <dbReference type="EC" id="2.7.7.7"/>
    </reaction>
</comment>
<dbReference type="InterPro" id="IPR036775">
    <property type="entry name" value="DNA_pol_Y-fam_lit_finger_sf"/>
</dbReference>
<keyword evidence="7" id="KW-0460">Magnesium</keyword>
<feature type="binding site" evidence="7">
    <location>
        <position position="137"/>
    </location>
    <ligand>
        <name>Mg(2+)</name>
        <dbReference type="ChEBI" id="CHEBI:18420"/>
    </ligand>
</feature>
<dbReference type="Pfam" id="PF11799">
    <property type="entry name" value="IMS_C"/>
    <property type="match status" value="1"/>
</dbReference>
<feature type="domain" description="UmuC" evidence="9">
    <location>
        <begin position="40"/>
        <end position="220"/>
    </location>
</feature>
<protein>
    <recommendedName>
        <fullName evidence="7">DNA polymerase IV</fullName>
        <shortName evidence="7">Pol IV</shortName>
        <ecNumber evidence="7">2.7.7.7</ecNumber>
    </recommendedName>
</protein>
<dbReference type="PANTHER" id="PTHR11076">
    <property type="entry name" value="DNA REPAIR POLYMERASE UMUC / TRANSFERASE FAMILY MEMBER"/>
    <property type="match status" value="1"/>
</dbReference>
<dbReference type="InterPro" id="IPR022880">
    <property type="entry name" value="DNApol_IV"/>
</dbReference>
<keyword evidence="7" id="KW-0479">Metal-binding</keyword>
<keyword evidence="7" id="KW-0235">DNA replication</keyword>
<dbReference type="Gene3D" id="3.40.1170.60">
    <property type="match status" value="1"/>
</dbReference>
<dbReference type="PROSITE" id="PS50173">
    <property type="entry name" value="UMUC"/>
    <property type="match status" value="1"/>
</dbReference>
<keyword evidence="7" id="KW-0963">Cytoplasm</keyword>
<dbReference type="InterPro" id="IPR017961">
    <property type="entry name" value="DNA_pol_Y-fam_little_finger"/>
</dbReference>
<dbReference type="Gene3D" id="3.30.1490.100">
    <property type="entry name" value="DNA polymerase, Y-family, little finger domain"/>
    <property type="match status" value="1"/>
</dbReference>
<dbReference type="Gene3D" id="3.30.70.270">
    <property type="match status" value="1"/>
</dbReference>
<dbReference type="CDD" id="cd03586">
    <property type="entry name" value="PolY_Pol_IV_kappa"/>
    <property type="match status" value="1"/>
</dbReference>
<evidence type="ECO:0000256" key="4">
    <source>
        <dbReference type="ARBA" id="ARBA00022932"/>
    </source>
</evidence>
<evidence type="ECO:0000256" key="5">
    <source>
        <dbReference type="ARBA" id="ARBA00025589"/>
    </source>
</evidence>
<comment type="subunit">
    <text evidence="2 7">Monomer.</text>
</comment>
<keyword evidence="3 7" id="KW-0515">Mutator protein</keyword>
<keyword evidence="7" id="KW-0234">DNA repair</keyword>
<evidence type="ECO:0000313" key="10">
    <source>
        <dbReference type="EMBL" id="WPB83041.1"/>
    </source>
</evidence>
<dbReference type="HAMAP" id="MF_01113">
    <property type="entry name" value="DNApol_IV"/>
    <property type="match status" value="1"/>
</dbReference>
<comment type="similarity">
    <text evidence="1 7">Belongs to the DNA polymerase type-Y family.</text>
</comment>
<dbReference type="RefSeq" id="WP_318647022.1">
    <property type="nucleotide sequence ID" value="NZ_CP137852.1"/>
</dbReference>
<dbReference type="GO" id="GO:0003887">
    <property type="term" value="F:DNA-directed DNA polymerase activity"/>
    <property type="evidence" value="ECO:0007669"/>
    <property type="project" value="UniProtKB-EC"/>
</dbReference>
<dbReference type="EMBL" id="CP137852">
    <property type="protein sequence ID" value="WPB83041.1"/>
    <property type="molecule type" value="Genomic_DNA"/>
</dbReference>
<evidence type="ECO:0000256" key="8">
    <source>
        <dbReference type="SAM" id="MobiDB-lite"/>
    </source>
</evidence>
<feature type="site" description="Substrate discrimination" evidence="7">
    <location>
        <position position="49"/>
    </location>
</feature>
<evidence type="ECO:0000256" key="6">
    <source>
        <dbReference type="ARBA" id="ARBA00049244"/>
    </source>
</evidence>
<dbReference type="InterPro" id="IPR050116">
    <property type="entry name" value="DNA_polymerase-Y"/>
</dbReference>
<proteinExistence type="inferred from homology"/>
<dbReference type="PANTHER" id="PTHR11076:SF33">
    <property type="entry name" value="DNA POLYMERASE KAPPA"/>
    <property type="match status" value="1"/>
</dbReference>
<keyword evidence="4 7" id="KW-0239">DNA-directed DNA polymerase</keyword>
<dbReference type="SUPFAM" id="SSF56672">
    <property type="entry name" value="DNA/RNA polymerases"/>
    <property type="match status" value="1"/>
</dbReference>
<evidence type="ECO:0000256" key="7">
    <source>
        <dbReference type="HAMAP-Rule" id="MF_01113"/>
    </source>
</evidence>
<feature type="region of interest" description="Disordered" evidence="8">
    <location>
        <begin position="258"/>
        <end position="282"/>
    </location>
</feature>
<reference evidence="10 11" key="1">
    <citation type="submission" date="2023-11" db="EMBL/GenBank/DDBJ databases">
        <title>Arctic aerobic anoxygenic photoheterotroph Sediminicoccus rosea KRV36 adapts its photosynthesis to long days of polar summer.</title>
        <authorList>
            <person name="Tomasch J."/>
            <person name="Kopejtka K."/>
            <person name="Bily T."/>
            <person name="Gardiner A.T."/>
            <person name="Gardian Z."/>
            <person name="Shivaramu S."/>
            <person name="Koblizek M."/>
            <person name="Engelhardt F."/>
            <person name="Kaftan D."/>
        </authorList>
    </citation>
    <scope>NUCLEOTIDE SEQUENCE [LARGE SCALE GENOMIC DNA]</scope>
    <source>
        <strain evidence="10 11">R-30</strain>
    </source>
</reference>
<keyword evidence="7 10" id="KW-0808">Transferase</keyword>
<dbReference type="InterPro" id="IPR043502">
    <property type="entry name" value="DNA/RNA_pol_sf"/>
</dbReference>
<feature type="compositionally biased region" description="Basic and acidic residues" evidence="8">
    <location>
        <begin position="261"/>
        <end position="276"/>
    </location>
</feature>
<evidence type="ECO:0000256" key="1">
    <source>
        <dbReference type="ARBA" id="ARBA00010945"/>
    </source>
</evidence>
<evidence type="ECO:0000256" key="3">
    <source>
        <dbReference type="ARBA" id="ARBA00022457"/>
    </source>
</evidence>
<evidence type="ECO:0000313" key="11">
    <source>
        <dbReference type="Proteomes" id="UP001305521"/>
    </source>
</evidence>
<organism evidence="10 11">
    <name type="scientific">Sediminicoccus rosea</name>
    <dbReference type="NCBI Taxonomy" id="1225128"/>
    <lineage>
        <taxon>Bacteria</taxon>
        <taxon>Pseudomonadati</taxon>
        <taxon>Pseudomonadota</taxon>
        <taxon>Alphaproteobacteria</taxon>
        <taxon>Acetobacterales</taxon>
        <taxon>Roseomonadaceae</taxon>
        <taxon>Sediminicoccus</taxon>
    </lineage>
</organism>
<dbReference type="InterPro" id="IPR043128">
    <property type="entry name" value="Rev_trsase/Diguanyl_cyclase"/>
</dbReference>
<dbReference type="InterPro" id="IPR001126">
    <property type="entry name" value="UmuC"/>
</dbReference>
<dbReference type="Proteomes" id="UP001305521">
    <property type="component" value="Chromosome"/>
</dbReference>
<sequence length="424" mass="44532">MPDPALCRDCLSADPGPGAACRHCGGRRVVRHPELYTLTIAHVDCDAFYASVEKRDRPELASKPVLVGGGRRGVVAACCYIARGYGIHSAMPMFKALAACPDAVVIKPDIAKYAREGTRIRALMEALTPLVQPLSIDEAVLDLAGTEALHKAPPAVTLARLARDVEREVGVTISIGLAANRLMAKLAVGRDKPRGFAVIGAGEAAAWLAPQRVGVLPGIGPAAARRLETAGITRLGQLAALDDRAAVARLGADGPALAARARGEDDRPVNPERETKSVSAETTFEEDLSDLAALEAVLWRMSEKLAARLAGKGLSAGGVVLKLKTAGFESLTRSARLPGPTLLPETLFDAARPLLARAADGSRYRLLGLGAAPLCPAEEADRGDLADPGAPRRAAKWRAVEALRERFGSASVVAGRSLRNTDKS</sequence>
<gene>
    <name evidence="7" type="primary">dinB</name>
    <name evidence="10" type="ORF">R9Z33_13095</name>
</gene>
<accession>A0ABZ0PBV0</accession>
<feature type="active site" evidence="7">
    <location>
        <position position="138"/>
    </location>
</feature>
<evidence type="ECO:0000259" key="9">
    <source>
        <dbReference type="PROSITE" id="PS50173"/>
    </source>
</evidence>
<dbReference type="SUPFAM" id="SSF100879">
    <property type="entry name" value="Lesion bypass DNA polymerase (Y-family), little finger domain"/>
    <property type="match status" value="1"/>
</dbReference>
<keyword evidence="7" id="KW-0227">DNA damage</keyword>
<comment type="subcellular location">
    <subcellularLocation>
        <location evidence="7">Cytoplasm</location>
    </subcellularLocation>
</comment>
<keyword evidence="11" id="KW-1185">Reference proteome</keyword>
<name>A0ABZ0PBV0_9PROT</name>
<dbReference type="Gene3D" id="1.10.150.20">
    <property type="entry name" value="5' to 3' exonuclease, C-terminal subdomain"/>
    <property type="match status" value="1"/>
</dbReference>
<evidence type="ECO:0000256" key="2">
    <source>
        <dbReference type="ARBA" id="ARBA00011245"/>
    </source>
</evidence>